<feature type="domain" description="DUF4440" evidence="1">
    <location>
        <begin position="10"/>
        <end position="115"/>
    </location>
</feature>
<dbReference type="SUPFAM" id="SSF54427">
    <property type="entry name" value="NTF2-like"/>
    <property type="match status" value="1"/>
</dbReference>
<dbReference type="EMBL" id="CP108188">
    <property type="protein sequence ID" value="WTR67899.1"/>
    <property type="molecule type" value="Genomic_DNA"/>
</dbReference>
<evidence type="ECO:0000313" key="3">
    <source>
        <dbReference type="EMBL" id="WTR75119.1"/>
    </source>
</evidence>
<evidence type="ECO:0000313" key="2">
    <source>
        <dbReference type="EMBL" id="WTR67899.1"/>
    </source>
</evidence>
<dbReference type="Pfam" id="PF14534">
    <property type="entry name" value="DUF4440"/>
    <property type="match status" value="1"/>
</dbReference>
<dbReference type="RefSeq" id="WP_327159474.1">
    <property type="nucleotide sequence ID" value="NZ_CP107933.1"/>
</dbReference>
<dbReference type="Proteomes" id="UP001622594">
    <property type="component" value="Chromosome"/>
</dbReference>
<dbReference type="InterPro" id="IPR027843">
    <property type="entry name" value="DUF4440"/>
</dbReference>
<evidence type="ECO:0000259" key="1">
    <source>
        <dbReference type="Pfam" id="PF14534"/>
    </source>
</evidence>
<proteinExistence type="predicted"/>
<reference evidence="2 4" key="1">
    <citation type="submission" date="2022-10" db="EMBL/GenBank/DDBJ databases">
        <title>The complete genomes of actinobacterial strains from the NBC collection.</title>
        <authorList>
            <person name="Joergensen T.S."/>
            <person name="Alvarez Arevalo M."/>
            <person name="Sterndorff E.B."/>
            <person name="Faurdal D."/>
            <person name="Vuksanovic O."/>
            <person name="Mourched A.-S."/>
            <person name="Charusanti P."/>
            <person name="Shaw S."/>
            <person name="Blin K."/>
            <person name="Weber T."/>
        </authorList>
    </citation>
    <scope>NUCLEOTIDE SEQUENCE [LARGE SCALE GENOMIC DNA]</scope>
    <source>
        <strain evidence="2 4">NBC_00123</strain>
    </source>
</reference>
<accession>A0ABZ1L1Z2</accession>
<gene>
    <name evidence="2" type="ORF">OG814_00715</name>
    <name evidence="3" type="ORF">OG814_40615</name>
</gene>
<dbReference type="EMBL" id="CP108188">
    <property type="protein sequence ID" value="WTR75119.1"/>
    <property type="molecule type" value="Genomic_DNA"/>
</dbReference>
<keyword evidence="4" id="KW-1185">Reference proteome</keyword>
<dbReference type="GeneID" id="97203043"/>
<evidence type="ECO:0000313" key="4">
    <source>
        <dbReference type="Proteomes" id="UP001622594"/>
    </source>
</evidence>
<dbReference type="Gene3D" id="3.10.450.50">
    <property type="match status" value="1"/>
</dbReference>
<dbReference type="InterPro" id="IPR032710">
    <property type="entry name" value="NTF2-like_dom_sf"/>
</dbReference>
<organism evidence="2 4">
    <name type="scientific">Streptomyces zaomyceticus</name>
    <dbReference type="NCBI Taxonomy" id="68286"/>
    <lineage>
        <taxon>Bacteria</taxon>
        <taxon>Bacillati</taxon>
        <taxon>Actinomycetota</taxon>
        <taxon>Actinomycetes</taxon>
        <taxon>Kitasatosporales</taxon>
        <taxon>Streptomycetaceae</taxon>
        <taxon>Streptomyces</taxon>
    </lineage>
</organism>
<sequence>MSNLTSDVAQHTAQYEAAFNAGDADAVNEMYTDEAVAVWEPGKPLTGQARKDAVKEFLARSPKMSAKPRQIFETGDTALLIVDWSIATVDDSGSPELLTGVGVDVLRKGVDGNWRYAIDEPYGEKK</sequence>
<protein>
    <submittedName>
        <fullName evidence="2">DUF4440 domain-containing protein</fullName>
    </submittedName>
</protein>
<name>A0ABZ1L1Z2_9ACTN</name>
<dbReference type="CDD" id="cd00531">
    <property type="entry name" value="NTF2_like"/>
    <property type="match status" value="1"/>
</dbReference>